<proteinExistence type="predicted"/>
<reference evidence="2 3" key="1">
    <citation type="submission" date="2019-08" db="EMBL/GenBank/DDBJ databases">
        <title>Whole genome sequencing of chitin degrading bacteria Chitinophaga pinensis YS16.</title>
        <authorList>
            <person name="Singh R.P."/>
            <person name="Manchanda G."/>
            <person name="Maurya I.K."/>
            <person name="Joshi N.K."/>
            <person name="Srivastava A.K."/>
        </authorList>
    </citation>
    <scope>NUCLEOTIDE SEQUENCE [LARGE SCALE GENOMIC DNA]</scope>
    <source>
        <strain evidence="2 3">YS-16</strain>
    </source>
</reference>
<keyword evidence="3" id="KW-1185">Reference proteome</keyword>
<feature type="region of interest" description="Disordered" evidence="1">
    <location>
        <begin position="114"/>
        <end position="135"/>
    </location>
</feature>
<dbReference type="EMBL" id="VOHS01000015">
    <property type="protein sequence ID" value="TWV99512.1"/>
    <property type="molecule type" value="Genomic_DNA"/>
</dbReference>
<evidence type="ECO:0000313" key="2">
    <source>
        <dbReference type="EMBL" id="TWV99512.1"/>
    </source>
</evidence>
<name>A0A5C6LQP3_9BACT</name>
<accession>A0A5C6LQP3</accession>
<evidence type="ECO:0000313" key="3">
    <source>
        <dbReference type="Proteomes" id="UP000318815"/>
    </source>
</evidence>
<dbReference type="Proteomes" id="UP000318815">
    <property type="component" value="Unassembled WGS sequence"/>
</dbReference>
<dbReference type="AlphaFoldDB" id="A0A5C6LQP3"/>
<gene>
    <name evidence="2" type="ORF">FEF09_16105</name>
</gene>
<dbReference type="RefSeq" id="WP_089813985.1">
    <property type="nucleotide sequence ID" value="NZ_VOHS01000015.1"/>
</dbReference>
<comment type="caution">
    <text evidence="2">The sequence shown here is derived from an EMBL/GenBank/DDBJ whole genome shotgun (WGS) entry which is preliminary data.</text>
</comment>
<protein>
    <submittedName>
        <fullName evidence="2">Uncharacterized protein</fullName>
    </submittedName>
</protein>
<evidence type="ECO:0000256" key="1">
    <source>
        <dbReference type="SAM" id="MobiDB-lite"/>
    </source>
</evidence>
<organism evidence="2 3">
    <name type="scientific">Chitinophaga pinensis</name>
    <dbReference type="NCBI Taxonomy" id="79329"/>
    <lineage>
        <taxon>Bacteria</taxon>
        <taxon>Pseudomonadati</taxon>
        <taxon>Bacteroidota</taxon>
        <taxon>Chitinophagia</taxon>
        <taxon>Chitinophagales</taxon>
        <taxon>Chitinophagaceae</taxon>
        <taxon>Chitinophaga</taxon>
    </lineage>
</organism>
<sequence>MDIPKHFPPDTGDFISRKEADRLRDNYFKKKHKKHGNEFIQAYFFGKEKLLELLSCQEDIAGLRIYYGDDSDQDGKDDKKMVIYAVDKAGKNILYKKKQNTSEVNSFMATAAKKASDDDDGGALDNGLPCPADCP</sequence>
<dbReference type="OrthoDB" id="661524at2"/>